<dbReference type="Proteomes" id="UP001153328">
    <property type="component" value="Unassembled WGS sequence"/>
</dbReference>
<dbReference type="PANTHER" id="PTHR43755:SF1">
    <property type="entry name" value="FAD-DEPENDENT PYRIDINE NUCLEOTIDE-DISULPHIDE OXIDOREDUCTASE"/>
    <property type="match status" value="1"/>
</dbReference>
<feature type="domain" description="FAD/NAD(P)-binding" evidence="1">
    <location>
        <begin position="4"/>
        <end position="116"/>
    </location>
</feature>
<keyword evidence="3" id="KW-1185">Reference proteome</keyword>
<dbReference type="InterPro" id="IPR036188">
    <property type="entry name" value="FAD/NAD-bd_sf"/>
</dbReference>
<evidence type="ECO:0000313" key="3">
    <source>
        <dbReference type="Proteomes" id="UP001153328"/>
    </source>
</evidence>
<dbReference type="GO" id="GO:0016491">
    <property type="term" value="F:oxidoreductase activity"/>
    <property type="evidence" value="ECO:0007669"/>
    <property type="project" value="InterPro"/>
</dbReference>
<comment type="caution">
    <text evidence="2">The sequence shown here is derived from an EMBL/GenBank/DDBJ whole genome shotgun (WGS) entry which is preliminary data.</text>
</comment>
<proteinExistence type="predicted"/>
<sequence>MNEQIVVIGGGAAGTLAANRLRTALGDDHRIVVVDRVDPRDRELDLLVSLGVYGPGSLQPPDSLRLRDGIGRRLAEAAGIDTGRKEVCLTDGTTVAYRVLVLATGRHRLPPTTDGHLTIAAAGLPWTSRADVYAVVPGRGGRWPAVERPALSQVEHVVAGVLRYLDGPAAVDGDNANTGAG</sequence>
<evidence type="ECO:0000259" key="1">
    <source>
        <dbReference type="Pfam" id="PF07992"/>
    </source>
</evidence>
<accession>A0A9W4MGZ0</accession>
<dbReference type="Gene3D" id="3.50.50.60">
    <property type="entry name" value="FAD/NAD(P)-binding domain"/>
    <property type="match status" value="1"/>
</dbReference>
<dbReference type="SUPFAM" id="SSF51905">
    <property type="entry name" value="FAD/NAD(P)-binding domain"/>
    <property type="match status" value="1"/>
</dbReference>
<name>A0A9W4MGZ0_9ACTN</name>
<dbReference type="RefSeq" id="WP_205045022.1">
    <property type="nucleotide sequence ID" value="NZ_CAJVAX010000018.1"/>
</dbReference>
<dbReference type="EMBL" id="CAJVAX010000018">
    <property type="protein sequence ID" value="CAG7646498.1"/>
    <property type="molecule type" value="Genomic_DNA"/>
</dbReference>
<organism evidence="2 3">
    <name type="scientific">Actinacidiphila bryophytorum</name>
    <dbReference type="NCBI Taxonomy" id="1436133"/>
    <lineage>
        <taxon>Bacteria</taxon>
        <taxon>Bacillati</taxon>
        <taxon>Actinomycetota</taxon>
        <taxon>Actinomycetes</taxon>
        <taxon>Kitasatosporales</taxon>
        <taxon>Streptomycetaceae</taxon>
        <taxon>Actinacidiphila</taxon>
    </lineage>
</organism>
<dbReference type="Pfam" id="PF07992">
    <property type="entry name" value="Pyr_redox_2"/>
    <property type="match status" value="1"/>
</dbReference>
<dbReference type="InterPro" id="IPR023753">
    <property type="entry name" value="FAD/NAD-binding_dom"/>
</dbReference>
<dbReference type="InterPro" id="IPR052541">
    <property type="entry name" value="SQRD"/>
</dbReference>
<gene>
    <name evidence="2" type="ORF">SBRY_40429</name>
</gene>
<dbReference type="PANTHER" id="PTHR43755">
    <property type="match status" value="1"/>
</dbReference>
<dbReference type="AlphaFoldDB" id="A0A9W4MGZ0"/>
<reference evidence="2" key="1">
    <citation type="submission" date="2021-06" db="EMBL/GenBank/DDBJ databases">
        <authorList>
            <person name="Arsene-Ploetze F."/>
        </authorList>
    </citation>
    <scope>NUCLEOTIDE SEQUENCE</scope>
    <source>
        <strain evidence="2">SBRY1</strain>
    </source>
</reference>
<evidence type="ECO:0000313" key="2">
    <source>
        <dbReference type="EMBL" id="CAG7646498.1"/>
    </source>
</evidence>
<protein>
    <submittedName>
        <fullName evidence="2">Pyridine nucleotide-disulphide oxidoreductase</fullName>
    </submittedName>
</protein>